<accession>A0AC61R9T0</accession>
<reference evidence="1" key="1">
    <citation type="submission" date="2019-04" db="EMBL/GenBank/DDBJ databases">
        <title>Microbes associate with the intestines of laboratory mice.</title>
        <authorList>
            <person name="Navarre W."/>
            <person name="Wong E."/>
            <person name="Huang K."/>
            <person name="Tropini C."/>
            <person name="Ng K."/>
            <person name="Yu B."/>
        </authorList>
    </citation>
    <scope>NUCLEOTIDE SEQUENCE</scope>
    <source>
        <strain evidence="1">NM09_H32</strain>
    </source>
</reference>
<comment type="caution">
    <text evidence="1">The sequence shown here is derived from an EMBL/GenBank/DDBJ whole genome shotgun (WGS) entry which is preliminary data.</text>
</comment>
<sequence>MENQYVSTRDPKCAVSAKQAILKGIAPDGGLFVWPDVDKVRVDLEKIVDNGYLDNAVYILNALLGDYSEAELRACVDNAYKNSFASPAITPLRAVGDIHVLELFHGPTSAFKDVALTLLPQLMSTALKTTGQKAMIMTATSGDTGKAAMAGFQDVDNIAIEVFYPHNKVSAMQYRQMATQEGNNVKVFAIEGNFDDAQTKVKELFMDEELNAEAARQGVMLTSANSINVGRLVPQIVYYFEAYKDLVREGVVALGDKVSFSVPTGNFGDVLAGYYASMMGLPVEKFYVASNSNKVLTDFLKTGVYDKNRAFVQTISPSMDILVSSNLERLLYYMTGKDSAKVARWMDELKTQGRYTVDDATLARIRSLFDGDFVTDEQTKETIQSVYETTGIVLDPHTAIGYRVARSHPERPVVALATASPYKFSMDVLDALGTASVDEWDALRKLETVCQDAIPAPLAALETKPIRHRDVIEVGQMKEVVRQGLEALL</sequence>
<dbReference type="EC" id="4.2.3.1" evidence="1"/>
<gene>
    <name evidence="1" type="ORF">E5336_02580</name>
</gene>
<protein>
    <submittedName>
        <fullName evidence="1">Threonine synthase</fullName>
        <ecNumber evidence="1">4.2.3.1</ecNumber>
    </submittedName>
</protein>
<evidence type="ECO:0000313" key="2">
    <source>
        <dbReference type="Proteomes" id="UP000308836"/>
    </source>
</evidence>
<evidence type="ECO:0000313" key="1">
    <source>
        <dbReference type="EMBL" id="TGY66695.1"/>
    </source>
</evidence>
<dbReference type="EMBL" id="SRYG01000004">
    <property type="protein sequence ID" value="TGY66695.1"/>
    <property type="molecule type" value="Genomic_DNA"/>
</dbReference>
<name>A0AC61R9T0_9FIRM</name>
<keyword evidence="2" id="KW-1185">Reference proteome</keyword>
<keyword evidence="1" id="KW-0456">Lyase</keyword>
<proteinExistence type="predicted"/>
<dbReference type="Proteomes" id="UP000308836">
    <property type="component" value="Unassembled WGS sequence"/>
</dbReference>
<organism evidence="1 2">
    <name type="scientific">Dubosiella muris</name>
    <dbReference type="NCBI Taxonomy" id="3038133"/>
    <lineage>
        <taxon>Bacteria</taxon>
        <taxon>Bacillati</taxon>
        <taxon>Bacillota</taxon>
        <taxon>Erysipelotrichia</taxon>
        <taxon>Erysipelotrichales</taxon>
        <taxon>Erysipelotrichaceae</taxon>
        <taxon>Dubosiella</taxon>
    </lineage>
</organism>